<dbReference type="InterPro" id="IPR044023">
    <property type="entry name" value="Ig_7"/>
</dbReference>
<evidence type="ECO:0000313" key="4">
    <source>
        <dbReference type="Proteomes" id="UP000199580"/>
    </source>
</evidence>
<dbReference type="InterPro" id="IPR026341">
    <property type="entry name" value="T9SS_type_B"/>
</dbReference>
<gene>
    <name evidence="3" type="ORF">SAMN04487935_3680</name>
</gene>
<dbReference type="NCBIfam" id="TIGR04131">
    <property type="entry name" value="Bac_Flav_CTERM"/>
    <property type="match status" value="1"/>
</dbReference>
<feature type="chain" id="PRO_5011569307" evidence="1">
    <location>
        <begin position="18"/>
        <end position="1511"/>
    </location>
</feature>
<dbReference type="EMBL" id="FNEZ01000008">
    <property type="protein sequence ID" value="SDK57657.1"/>
    <property type="molecule type" value="Genomic_DNA"/>
</dbReference>
<accession>A0A1G9D159</accession>
<dbReference type="OrthoDB" id="1652165at2"/>
<feature type="domain" description="Ig-like" evidence="2">
    <location>
        <begin position="859"/>
        <end position="938"/>
    </location>
</feature>
<evidence type="ECO:0000256" key="1">
    <source>
        <dbReference type="SAM" id="SignalP"/>
    </source>
</evidence>
<proteinExistence type="predicted"/>
<keyword evidence="4" id="KW-1185">Reference proteome</keyword>
<dbReference type="SUPFAM" id="SSF49854">
    <property type="entry name" value="Spermadhesin, CUB domain"/>
    <property type="match status" value="1"/>
</dbReference>
<feature type="signal peptide" evidence="1">
    <location>
        <begin position="1"/>
        <end position="17"/>
    </location>
</feature>
<evidence type="ECO:0000313" key="3">
    <source>
        <dbReference type="EMBL" id="SDK57657.1"/>
    </source>
</evidence>
<sequence>MKKILLFLLLFAAVGHAQVYNMQNGTFTVTTGMFYDSNGPTQNYFANEDYTITFCPAIPGTYVTLDFSAYSTDAFPRDVFTIYEGDGTDGEIIGVYGAVSPMSCLGGVIRSSDPNGCLTVSFQSDNSGQFLGWAAAISLSTTPGINEALPLNSFCESGTKFCADTSVPFPNVTSNDCVPNSSGTITGSTCLLEAPNPVWHTIKIADDGPLQLVIKQSSGPNGTGTQIDVDFALWGPYADDVAGCGNLVGNLVDCSFSLASQETANIPNAHAGEYYLLLVTNYEGATGYISMQQNGGTGTTDCSVVCPEATKANPTVCGAADGYITLTGFERNKFYNITYLQGSTPVAVTLRSNYLGKIVISGLSAGTYSNILTSFTDCTTPIGPVVLTETLPVLSNLTSNNSTCSGGSAVYTLTGTPNAVVSYTINGILPALTTTLNASGTIGVTLPNIAATTTLHATGITASAAAVTGRALNISGGENPLNAIGVIAAAGMTATVVNSASMNGTNAIMVVSLQHQVPAGTAITISLARNINTCQLSITDGTATQIFNSGTIGVLQRIIFTTAVATNKLTIARIAGSAWIDGFQYSYLPTPCNAVVNLSAVVTISAAITAPIVTTPVIYCRDETPSQLQATPLTGATLNWYGTNATGGTASATAPTPVTSTPGNFTYYVSQTLGGCESLRSAIVVQVNIAAIAPTVPTVPFVYCKNETASALTATPLSGAVLHWYGTNATGGTEIPAPMPSTATVGTFRYYVSQSISGCESLRVFITVVVNEIPVTPNVTSPVRYCEGAVSLPLNAVPLAGATLNWYGNNATGGTASAIVPTPQTAITGTTDFYVSQTINGCESPRALIRVLVGLPILPPVPVTPVTYCLGATASALSANALPGASLNWYGTAATGGTDTDVATIPLTTTAGRLTYYVSQTVSGCESDRVAIVVDVLPATAVPAVTATFSYCQNEPTNILSAIPSPGATLNWYGTNATGGTASATAPNPLSVTAGVRNYYVSQTLDGCESSRVAIVVTIKPMPLAPSVLSIVYCQGSVTAALTATASAGGTLNWYGTNATNGTSSINSPTPSAANSGITNYYVSQTVNGCESPRVAIPVEVIQKPLAPTVTTPVIYCSGETATALTANTTAGATLNWYTTNNPAELPLANAPTPLTAVAGNTTFYVSQTLNGCESLRTPMTIMVRASALPTVSPVVYCQYEMASVLTAIAASGGTLNWYANQTGGAALPGAPLPLTEVAGDQVFYVSQTIAGCESVRARIVVSVKPLPVVSLTDGVICIRQSVNQVERSYVLNAGLDNANYDFEWTLNDEILPGETRNTHTAVKAGRYAVVARNKATGCLSEPATAVVTSSFIGESITINGNTAFVEGQDITILVVGDGIYEYQLDYGPFQASNVFPNVGSGAHTIKIRDESGCTDLSEPFSIIGYLKFFTPNGDGYNDIWTIPGLESDPTAMLKIFDRYGKLMKIINLQNKDWDGTYDGKLLPADDYWFVMEYTENNVKKKFQSHFSLKR</sequence>
<reference evidence="3 4" key="1">
    <citation type="submission" date="2016-10" db="EMBL/GenBank/DDBJ databases">
        <authorList>
            <person name="de Groot N.N."/>
        </authorList>
    </citation>
    <scope>NUCLEOTIDE SEQUENCE [LARGE SCALE GENOMIC DNA]</scope>
    <source>
        <strain evidence="3 4">CGMCC 1.10076</strain>
    </source>
</reference>
<organism evidence="3 4">
    <name type="scientific">Flavobacterium noncentrifugens</name>
    <dbReference type="NCBI Taxonomy" id="1128970"/>
    <lineage>
        <taxon>Bacteria</taxon>
        <taxon>Pseudomonadati</taxon>
        <taxon>Bacteroidota</taxon>
        <taxon>Flavobacteriia</taxon>
        <taxon>Flavobacteriales</taxon>
        <taxon>Flavobacteriaceae</taxon>
        <taxon>Flavobacterium</taxon>
    </lineage>
</organism>
<feature type="domain" description="Ig-like" evidence="2">
    <location>
        <begin position="1105"/>
        <end position="1184"/>
    </location>
</feature>
<feature type="domain" description="Ig-like" evidence="2">
    <location>
        <begin position="1190"/>
        <end position="1266"/>
    </location>
</feature>
<feature type="domain" description="Ig-like" evidence="2">
    <location>
        <begin position="774"/>
        <end position="853"/>
    </location>
</feature>
<feature type="domain" description="Ig-like" evidence="2">
    <location>
        <begin position="610"/>
        <end position="688"/>
    </location>
</feature>
<evidence type="ECO:0000259" key="2">
    <source>
        <dbReference type="Pfam" id="PF19081"/>
    </source>
</evidence>
<dbReference type="STRING" id="1128970.SAMN04487935_3680"/>
<name>A0A1G9D159_9FLAO</name>
<dbReference type="Pfam" id="PF19081">
    <property type="entry name" value="Ig_7"/>
    <property type="match status" value="7"/>
</dbReference>
<protein>
    <submittedName>
        <fullName evidence="3">Gliding motility-associated C-terminal domain-containing protein</fullName>
    </submittedName>
</protein>
<feature type="domain" description="Ig-like" evidence="2">
    <location>
        <begin position="1023"/>
        <end position="1101"/>
    </location>
</feature>
<dbReference type="Pfam" id="PF13585">
    <property type="entry name" value="CHU_C"/>
    <property type="match status" value="1"/>
</dbReference>
<dbReference type="InterPro" id="IPR035914">
    <property type="entry name" value="Sperma_CUB_dom_sf"/>
</dbReference>
<feature type="domain" description="Ig-like" evidence="2">
    <location>
        <begin position="942"/>
        <end position="1021"/>
    </location>
</feature>
<dbReference type="Proteomes" id="UP000199580">
    <property type="component" value="Unassembled WGS sequence"/>
</dbReference>
<dbReference type="RefSeq" id="WP_091399101.1">
    <property type="nucleotide sequence ID" value="NZ_BKAI01000016.1"/>
</dbReference>
<keyword evidence="1" id="KW-0732">Signal</keyword>
<dbReference type="Gene3D" id="2.60.120.290">
    <property type="entry name" value="Spermadhesin, CUB domain"/>
    <property type="match status" value="1"/>
</dbReference>